<keyword evidence="5" id="KW-1185">Reference proteome</keyword>
<dbReference type="PANTHER" id="PTHR43673">
    <property type="entry name" value="NAD(P)H NITROREDUCTASE YDGI-RELATED"/>
    <property type="match status" value="1"/>
</dbReference>
<evidence type="ECO:0000313" key="5">
    <source>
        <dbReference type="Proteomes" id="UP000315010"/>
    </source>
</evidence>
<sequence length="258" mass="29581">MSSTSEFIQAIPKFDYTEPAVPMNEGEFEKVIQSRRSVRVYNDDPIPEHVMRRCLELAILAPNSSNLQPWEFYWVRDPNKKKKLVQFCLNQPAAATAQELIVCVARLDTWRRNRKIMLQTLAASDAKIPQAMLDYYHKIVPMACAHGPFYLFAPLKKLVMNLMALRKPMPRGPASKSDMRVWAHKSTALACENLMLSLRAFDFDSCPMEGMDATRIRKLLELPRQAEICMVVSAGKRAENGIYGEQIRFDNSLFLHEL</sequence>
<feature type="domain" description="Nitroreductase" evidence="3">
    <location>
        <begin position="32"/>
        <end position="236"/>
    </location>
</feature>
<comment type="similarity">
    <text evidence="1">Belongs to the nitroreductase family.</text>
</comment>
<dbReference type="PANTHER" id="PTHR43673:SF10">
    <property type="entry name" value="NADH DEHYDROGENASE_NAD(P)H NITROREDUCTASE XCC3605-RELATED"/>
    <property type="match status" value="1"/>
</dbReference>
<keyword evidence="2 4" id="KW-0560">Oxidoreductase</keyword>
<accession>A0A5C5Z2W4</accession>
<dbReference type="SUPFAM" id="SSF55469">
    <property type="entry name" value="FMN-dependent nitroreductase-like"/>
    <property type="match status" value="1"/>
</dbReference>
<dbReference type="OrthoDB" id="9812105at2"/>
<evidence type="ECO:0000313" key="4">
    <source>
        <dbReference type="EMBL" id="TWT81604.1"/>
    </source>
</evidence>
<dbReference type="EMBL" id="SJPJ01000001">
    <property type="protein sequence ID" value="TWT81604.1"/>
    <property type="molecule type" value="Genomic_DNA"/>
</dbReference>
<dbReference type="AlphaFoldDB" id="A0A5C5Z2W4"/>
<dbReference type="GO" id="GO:0016491">
    <property type="term" value="F:oxidoreductase activity"/>
    <property type="evidence" value="ECO:0007669"/>
    <property type="project" value="UniProtKB-KW"/>
</dbReference>
<protein>
    <submittedName>
        <fullName evidence="4">NADH dehydrogenase</fullName>
        <ecNumber evidence="4">1.6.99.3</ecNumber>
    </submittedName>
</protein>
<dbReference type="Gene3D" id="3.40.109.10">
    <property type="entry name" value="NADH Oxidase"/>
    <property type="match status" value="1"/>
</dbReference>
<dbReference type="Proteomes" id="UP000315010">
    <property type="component" value="Unassembled WGS sequence"/>
</dbReference>
<name>A0A5C5Z2W4_9BACT</name>
<dbReference type="EC" id="1.6.99.3" evidence="4"/>
<dbReference type="RefSeq" id="WP_146397613.1">
    <property type="nucleotide sequence ID" value="NZ_SJPJ01000001.1"/>
</dbReference>
<evidence type="ECO:0000256" key="1">
    <source>
        <dbReference type="ARBA" id="ARBA00007118"/>
    </source>
</evidence>
<gene>
    <name evidence="4" type="primary">nox</name>
    <name evidence="4" type="ORF">CA13_30570</name>
</gene>
<evidence type="ECO:0000259" key="3">
    <source>
        <dbReference type="Pfam" id="PF00881"/>
    </source>
</evidence>
<comment type="caution">
    <text evidence="4">The sequence shown here is derived from an EMBL/GenBank/DDBJ whole genome shotgun (WGS) entry which is preliminary data.</text>
</comment>
<evidence type="ECO:0000256" key="2">
    <source>
        <dbReference type="ARBA" id="ARBA00023002"/>
    </source>
</evidence>
<dbReference type="InterPro" id="IPR029479">
    <property type="entry name" value="Nitroreductase"/>
</dbReference>
<dbReference type="Pfam" id="PF00881">
    <property type="entry name" value="Nitroreductase"/>
    <property type="match status" value="1"/>
</dbReference>
<proteinExistence type="inferred from homology"/>
<reference evidence="4 5" key="1">
    <citation type="submission" date="2019-02" db="EMBL/GenBank/DDBJ databases">
        <title>Deep-cultivation of Planctomycetes and their phenomic and genomic characterization uncovers novel biology.</title>
        <authorList>
            <person name="Wiegand S."/>
            <person name="Jogler M."/>
            <person name="Boedeker C."/>
            <person name="Pinto D."/>
            <person name="Vollmers J."/>
            <person name="Rivas-Marin E."/>
            <person name="Kohn T."/>
            <person name="Peeters S.H."/>
            <person name="Heuer A."/>
            <person name="Rast P."/>
            <person name="Oberbeckmann S."/>
            <person name="Bunk B."/>
            <person name="Jeske O."/>
            <person name="Meyerdierks A."/>
            <person name="Storesund J.E."/>
            <person name="Kallscheuer N."/>
            <person name="Luecker S."/>
            <person name="Lage O.M."/>
            <person name="Pohl T."/>
            <person name="Merkel B.J."/>
            <person name="Hornburger P."/>
            <person name="Mueller R.-W."/>
            <person name="Bruemmer F."/>
            <person name="Labrenz M."/>
            <person name="Spormann A.M."/>
            <person name="Op Den Camp H."/>
            <person name="Overmann J."/>
            <person name="Amann R."/>
            <person name="Jetten M.S.M."/>
            <person name="Mascher T."/>
            <person name="Medema M.H."/>
            <person name="Devos D.P."/>
            <person name="Kaster A.-K."/>
            <person name="Ovreas L."/>
            <person name="Rohde M."/>
            <person name="Galperin M.Y."/>
            <person name="Jogler C."/>
        </authorList>
    </citation>
    <scope>NUCLEOTIDE SEQUENCE [LARGE SCALE GENOMIC DNA]</scope>
    <source>
        <strain evidence="4 5">CA13</strain>
    </source>
</reference>
<dbReference type="InterPro" id="IPR000415">
    <property type="entry name" value="Nitroreductase-like"/>
</dbReference>
<organism evidence="4 5">
    <name type="scientific">Novipirellula herctigrandis</name>
    <dbReference type="NCBI Taxonomy" id="2527986"/>
    <lineage>
        <taxon>Bacteria</taxon>
        <taxon>Pseudomonadati</taxon>
        <taxon>Planctomycetota</taxon>
        <taxon>Planctomycetia</taxon>
        <taxon>Pirellulales</taxon>
        <taxon>Pirellulaceae</taxon>
        <taxon>Novipirellula</taxon>
    </lineage>
</organism>